<proteinExistence type="predicted"/>
<evidence type="ECO:0000313" key="2">
    <source>
        <dbReference type="Proteomes" id="UP001430065"/>
    </source>
</evidence>
<gene>
    <name evidence="1" type="ORF">ISP20_18935</name>
</gene>
<dbReference type="InterPro" id="IPR011009">
    <property type="entry name" value="Kinase-like_dom_sf"/>
</dbReference>
<dbReference type="Gene3D" id="3.90.1200.10">
    <property type="match status" value="1"/>
</dbReference>
<dbReference type="PANTHER" id="PTHR39441">
    <property type="entry name" value="DUF2252 DOMAIN-CONTAINING PROTEIN"/>
    <property type="match status" value="1"/>
</dbReference>
<protein>
    <submittedName>
        <fullName evidence="1">DUF2252 family protein</fullName>
    </submittedName>
</protein>
<dbReference type="Proteomes" id="UP001430065">
    <property type="component" value="Unassembled WGS sequence"/>
</dbReference>
<comment type="caution">
    <text evidence="1">The sequence shown here is derived from an EMBL/GenBank/DDBJ whole genome shotgun (WGS) entry which is preliminary data.</text>
</comment>
<dbReference type="SUPFAM" id="SSF56112">
    <property type="entry name" value="Protein kinase-like (PK-like)"/>
    <property type="match status" value="1"/>
</dbReference>
<accession>A0ABS2JW31</accession>
<dbReference type="Pfam" id="PF10009">
    <property type="entry name" value="DUF2252"/>
    <property type="match status" value="1"/>
</dbReference>
<reference evidence="1 2" key="1">
    <citation type="submission" date="2020-10" db="EMBL/GenBank/DDBJ databases">
        <title>Phylogeny of dyella-like bacteria.</title>
        <authorList>
            <person name="Fu J."/>
        </authorList>
    </citation>
    <scope>NUCLEOTIDE SEQUENCE [LARGE SCALE GENOMIC DNA]</scope>
    <source>
        <strain evidence="1 2">THG-B117</strain>
    </source>
</reference>
<dbReference type="RefSeq" id="WP_204637699.1">
    <property type="nucleotide sequence ID" value="NZ_JADIKC010000010.1"/>
</dbReference>
<keyword evidence="2" id="KW-1185">Reference proteome</keyword>
<dbReference type="EMBL" id="JADIKC010000010">
    <property type="protein sequence ID" value="MBM7123247.1"/>
    <property type="molecule type" value="Genomic_DNA"/>
</dbReference>
<evidence type="ECO:0000313" key="1">
    <source>
        <dbReference type="EMBL" id="MBM7123247.1"/>
    </source>
</evidence>
<organism evidence="1 2">
    <name type="scientific">Dyella kyungheensis</name>
    <dbReference type="NCBI Taxonomy" id="1242174"/>
    <lineage>
        <taxon>Bacteria</taxon>
        <taxon>Pseudomonadati</taxon>
        <taxon>Pseudomonadota</taxon>
        <taxon>Gammaproteobacteria</taxon>
        <taxon>Lysobacterales</taxon>
        <taxon>Rhodanobacteraceae</taxon>
        <taxon>Dyella</taxon>
    </lineage>
</organism>
<name>A0ABS2JW31_9GAMM</name>
<sequence length="402" mass="44692">MARSGNSAVPPAKRQRALIERRNTKMARSAHAYVRGNTAQFYEWLDSSAAPPLPAGPAIWICGDCHIGNIGPVADDQGKLHIQIRDFDQSVIGNPAHDLVRLALSLAMAARGSDLPGITTANMMEAMLDGYESAFPETDDPEPCMPGTIKLVMRQAARRSWKSLADERTNGDGLELPLGKQFWPILAKERKAIQAIFRQPELDALAKQLRRRDPKGEVNVLDAAYWRKGCSSLGKLRYAALLDVDGEAVEGDDLCLIDIKQAAASIAPHASRARMPRDPAQRAVLAAQHLSPALGNRMRPTQLLDKPVFVRELMPQDLKIDIARLRRKQARRVAAFLAHVVGHAHARQMDAATRRSWCRELRRNHSRTLDAPSWLWTAVTGLLSMHERDYLDHCRRYVGGKA</sequence>
<dbReference type="PANTHER" id="PTHR39441:SF1">
    <property type="entry name" value="DUF2252 DOMAIN-CONTAINING PROTEIN"/>
    <property type="match status" value="1"/>
</dbReference>
<dbReference type="InterPro" id="IPR018721">
    <property type="entry name" value="DUF2252"/>
</dbReference>